<proteinExistence type="predicted"/>
<accession>A0A8J7SI33</accession>
<name>A0A8J7SI33_9BACT</name>
<organism evidence="1 2">
    <name type="scientific">Persicirhabdus sediminis</name>
    <dbReference type="NCBI Taxonomy" id="454144"/>
    <lineage>
        <taxon>Bacteria</taxon>
        <taxon>Pseudomonadati</taxon>
        <taxon>Verrucomicrobiota</taxon>
        <taxon>Verrucomicrobiia</taxon>
        <taxon>Verrucomicrobiales</taxon>
        <taxon>Verrucomicrobiaceae</taxon>
        <taxon>Persicirhabdus</taxon>
    </lineage>
</organism>
<dbReference type="Proteomes" id="UP000624703">
    <property type="component" value="Unassembled WGS sequence"/>
</dbReference>
<evidence type="ECO:0000313" key="1">
    <source>
        <dbReference type="EMBL" id="MBK1790259.1"/>
    </source>
</evidence>
<gene>
    <name evidence="1" type="ORF">JIN82_03705</name>
</gene>
<dbReference type="EMBL" id="JAENIM010000021">
    <property type="protein sequence ID" value="MBK1790259.1"/>
    <property type="molecule type" value="Genomic_DNA"/>
</dbReference>
<protein>
    <submittedName>
        <fullName evidence="1">Uncharacterized protein</fullName>
    </submittedName>
</protein>
<comment type="caution">
    <text evidence="1">The sequence shown here is derived from an EMBL/GenBank/DDBJ whole genome shotgun (WGS) entry which is preliminary data.</text>
</comment>
<keyword evidence="2" id="KW-1185">Reference proteome</keyword>
<evidence type="ECO:0000313" key="2">
    <source>
        <dbReference type="Proteomes" id="UP000624703"/>
    </source>
</evidence>
<sequence>MSARRSPHHIYQLPQNRACDAFVSVAPADVVLHRWRGMFEAEAAVFLNHVFLNLSPAQPFFRVKTHRCLDVYPFRGRGESPRRNLKRSLSSCLPLMKCLHLSWQGDVGVQSSL</sequence>
<dbReference type="RefSeq" id="WP_200310296.1">
    <property type="nucleotide sequence ID" value="NZ_JAENIM010000021.1"/>
</dbReference>
<reference evidence="1" key="1">
    <citation type="submission" date="2021-01" db="EMBL/GenBank/DDBJ databases">
        <title>Modified the classification status of verrucomicrobia.</title>
        <authorList>
            <person name="Feng X."/>
        </authorList>
    </citation>
    <scope>NUCLEOTIDE SEQUENCE</scope>
    <source>
        <strain evidence="1">_KCTC 22039</strain>
    </source>
</reference>
<dbReference type="AlphaFoldDB" id="A0A8J7SI33"/>